<evidence type="ECO:0000256" key="1">
    <source>
        <dbReference type="ARBA" id="ARBA00004123"/>
    </source>
</evidence>
<dbReference type="Pfam" id="PF04937">
    <property type="entry name" value="DUF659"/>
    <property type="match status" value="1"/>
</dbReference>
<dbReference type="PANTHER" id="PTHR46481:SF10">
    <property type="entry name" value="ZINC FINGER BED DOMAIN-CONTAINING PROTEIN 39"/>
    <property type="match status" value="1"/>
</dbReference>
<evidence type="ECO:0000256" key="2">
    <source>
        <dbReference type="ARBA" id="ARBA00022723"/>
    </source>
</evidence>
<keyword evidence="4" id="KW-0862">Zinc</keyword>
<keyword evidence="2" id="KW-0479">Metal-binding</keyword>
<comment type="caution">
    <text evidence="7">The sequence shown here is derived from an EMBL/GenBank/DDBJ whole genome shotgun (WGS) entry which is preliminary data.</text>
</comment>
<name>A0ABN7WFG2_GIGMA</name>
<keyword evidence="8" id="KW-1185">Reference proteome</keyword>
<organism evidence="7 8">
    <name type="scientific">Gigaspora margarita</name>
    <dbReference type="NCBI Taxonomy" id="4874"/>
    <lineage>
        <taxon>Eukaryota</taxon>
        <taxon>Fungi</taxon>
        <taxon>Fungi incertae sedis</taxon>
        <taxon>Mucoromycota</taxon>
        <taxon>Glomeromycotina</taxon>
        <taxon>Glomeromycetes</taxon>
        <taxon>Diversisporales</taxon>
        <taxon>Gigasporaceae</taxon>
        <taxon>Gigaspora</taxon>
    </lineage>
</organism>
<keyword evidence="3" id="KW-0863">Zinc-finger</keyword>
<sequence length="277" mass="32123">MTDPAWDEFKKYPPNTPIRTSTQRLHAHLNSCQKYQNFLTLNQNEPTISNSLPVTITQKNPNLPIDLYLSCQLNPIEQKTIDKKIAHAFYSCGILYALIKNNFFIVALKLLHPTYNPLSHWQLSNNLLSNEYKETKDQVQQIYSKEKFISISTDGWSNQYNKSIINYMTLTTHGPIFFKSTVTKTQSHMAEYITEGIQKGILEFFEFKENFWARNTLEIASKITNYFNSHQVVKAHLSEAKKQEINKTIALVNSVKTRWGTQLTVHERLLESKSSIQ</sequence>
<proteinExistence type="predicted"/>
<dbReference type="SUPFAM" id="SSF53098">
    <property type="entry name" value="Ribonuclease H-like"/>
    <property type="match status" value="1"/>
</dbReference>
<feature type="non-terminal residue" evidence="7">
    <location>
        <position position="277"/>
    </location>
</feature>
<dbReference type="InterPro" id="IPR012337">
    <property type="entry name" value="RNaseH-like_sf"/>
</dbReference>
<evidence type="ECO:0000313" key="8">
    <source>
        <dbReference type="Proteomes" id="UP000789901"/>
    </source>
</evidence>
<gene>
    <name evidence="7" type="ORF">GMARGA_LOCUS30348</name>
</gene>
<keyword evidence="5" id="KW-0539">Nucleus</keyword>
<feature type="domain" description="DUF659" evidence="6">
    <location>
        <begin position="120"/>
        <end position="201"/>
    </location>
</feature>
<comment type="subcellular location">
    <subcellularLocation>
        <location evidence="1">Nucleus</location>
    </subcellularLocation>
</comment>
<evidence type="ECO:0000259" key="6">
    <source>
        <dbReference type="Pfam" id="PF04937"/>
    </source>
</evidence>
<evidence type="ECO:0000256" key="5">
    <source>
        <dbReference type="ARBA" id="ARBA00023242"/>
    </source>
</evidence>
<dbReference type="PANTHER" id="PTHR46481">
    <property type="entry name" value="ZINC FINGER BED DOMAIN-CONTAINING PROTEIN 4"/>
    <property type="match status" value="1"/>
</dbReference>
<dbReference type="InterPro" id="IPR007021">
    <property type="entry name" value="DUF659"/>
</dbReference>
<protein>
    <submittedName>
        <fullName evidence="7">41943_t:CDS:1</fullName>
    </submittedName>
</protein>
<dbReference type="EMBL" id="CAJVQB010042568">
    <property type="protein sequence ID" value="CAG8830516.1"/>
    <property type="molecule type" value="Genomic_DNA"/>
</dbReference>
<evidence type="ECO:0000313" key="7">
    <source>
        <dbReference type="EMBL" id="CAG8830516.1"/>
    </source>
</evidence>
<reference evidence="7 8" key="1">
    <citation type="submission" date="2021-06" db="EMBL/GenBank/DDBJ databases">
        <authorList>
            <person name="Kallberg Y."/>
            <person name="Tangrot J."/>
            <person name="Rosling A."/>
        </authorList>
    </citation>
    <scope>NUCLEOTIDE SEQUENCE [LARGE SCALE GENOMIC DNA]</scope>
    <source>
        <strain evidence="7 8">120-4 pot B 10/14</strain>
    </source>
</reference>
<evidence type="ECO:0000256" key="3">
    <source>
        <dbReference type="ARBA" id="ARBA00022771"/>
    </source>
</evidence>
<dbReference type="InterPro" id="IPR052035">
    <property type="entry name" value="ZnF_BED_domain_contain"/>
</dbReference>
<evidence type="ECO:0000256" key="4">
    <source>
        <dbReference type="ARBA" id="ARBA00022833"/>
    </source>
</evidence>
<dbReference type="Proteomes" id="UP000789901">
    <property type="component" value="Unassembled WGS sequence"/>
</dbReference>
<accession>A0ABN7WFG2</accession>